<dbReference type="EMBL" id="BKCJ010006956">
    <property type="protein sequence ID" value="GEU74814.1"/>
    <property type="molecule type" value="Genomic_DNA"/>
</dbReference>
<feature type="region of interest" description="Disordered" evidence="1">
    <location>
        <begin position="224"/>
        <end position="283"/>
    </location>
</feature>
<accession>A0A6L2MR39</accession>
<gene>
    <name evidence="2" type="ORF">Tci_046792</name>
</gene>
<reference evidence="2" key="1">
    <citation type="journal article" date="2019" name="Sci. Rep.">
        <title>Draft genome of Tanacetum cinerariifolium, the natural source of mosquito coil.</title>
        <authorList>
            <person name="Yamashiro T."/>
            <person name="Shiraishi A."/>
            <person name="Satake H."/>
            <person name="Nakayama K."/>
        </authorList>
    </citation>
    <scope>NUCLEOTIDE SEQUENCE</scope>
</reference>
<organism evidence="2">
    <name type="scientific">Tanacetum cinerariifolium</name>
    <name type="common">Dalmatian daisy</name>
    <name type="synonym">Chrysanthemum cinerariifolium</name>
    <dbReference type="NCBI Taxonomy" id="118510"/>
    <lineage>
        <taxon>Eukaryota</taxon>
        <taxon>Viridiplantae</taxon>
        <taxon>Streptophyta</taxon>
        <taxon>Embryophyta</taxon>
        <taxon>Tracheophyta</taxon>
        <taxon>Spermatophyta</taxon>
        <taxon>Magnoliopsida</taxon>
        <taxon>eudicotyledons</taxon>
        <taxon>Gunneridae</taxon>
        <taxon>Pentapetalae</taxon>
        <taxon>asterids</taxon>
        <taxon>campanulids</taxon>
        <taxon>Asterales</taxon>
        <taxon>Asteraceae</taxon>
        <taxon>Asteroideae</taxon>
        <taxon>Anthemideae</taxon>
        <taxon>Anthemidinae</taxon>
        <taxon>Tanacetum</taxon>
    </lineage>
</organism>
<protein>
    <recommendedName>
        <fullName evidence="3">Transposase (Putative), gypsy type</fullName>
    </recommendedName>
</protein>
<evidence type="ECO:0000256" key="1">
    <source>
        <dbReference type="SAM" id="MobiDB-lite"/>
    </source>
</evidence>
<feature type="compositionally biased region" description="Low complexity" evidence="1">
    <location>
        <begin position="153"/>
        <end position="164"/>
    </location>
</feature>
<sequence>MSFSKRPGKNTPQCYTKPLEILKNWNNHFFWMDERVFPTVMDWQTNAPKDGMPAVSTYSIEAVRALDTHRTPIQKQPEMLLCLVEISRRYYLGDEVYGSIQFNSCLKSYEDSSGVPSTIEKSPLDFADEAGVSDQGTVAPEMPPSEDVPATDAAGAGQAEEVVATDPPMATESRKRGRDGTDGNAPPKSLRRDHADPRPTGSFYGGKSLAAIQLGLASTVFVPENAPVGVSDPDPLFFADPPSRHPADIPQSSQGTAAAGDPDSENASSPVEVGSSESIYRPE</sequence>
<name>A0A6L2MR39_TANCI</name>
<evidence type="ECO:0000313" key="2">
    <source>
        <dbReference type="EMBL" id="GEU74814.1"/>
    </source>
</evidence>
<dbReference type="AlphaFoldDB" id="A0A6L2MR39"/>
<evidence type="ECO:0008006" key="3">
    <source>
        <dbReference type="Google" id="ProtNLM"/>
    </source>
</evidence>
<proteinExistence type="predicted"/>
<comment type="caution">
    <text evidence="2">The sequence shown here is derived from an EMBL/GenBank/DDBJ whole genome shotgun (WGS) entry which is preliminary data.</text>
</comment>
<feature type="compositionally biased region" description="Basic and acidic residues" evidence="1">
    <location>
        <begin position="172"/>
        <end position="181"/>
    </location>
</feature>
<feature type="region of interest" description="Disordered" evidence="1">
    <location>
        <begin position="134"/>
        <end position="205"/>
    </location>
</feature>